<feature type="domain" description="Telomere length regulation protein conserved" evidence="1">
    <location>
        <begin position="457"/>
        <end position="571"/>
    </location>
</feature>
<evidence type="ECO:0000313" key="3">
    <source>
        <dbReference type="Proteomes" id="UP000694255"/>
    </source>
</evidence>
<reference evidence="2 3" key="1">
    <citation type="journal article" date="2021" name="DNA Res.">
        <title>Genome analysis of Candida subhashii reveals its hybrid nature and dual mitochondrial genome conformations.</title>
        <authorList>
            <person name="Mixao V."/>
            <person name="Hegedusova E."/>
            <person name="Saus E."/>
            <person name="Pryszcz L.P."/>
            <person name="Cillingova A."/>
            <person name="Nosek J."/>
            <person name="Gabaldon T."/>
        </authorList>
    </citation>
    <scope>NUCLEOTIDE SEQUENCE [LARGE SCALE GENOMIC DNA]</scope>
    <source>
        <strain evidence="2 3">CBS 10753</strain>
    </source>
</reference>
<sequence length="824" mass="94072">MNADIEILRNFPTVDQVNEILLKSLESKSGPSFQLINALLNYTIPQIYPSLESNIRSNLINVFQSLIGIGNLVGAIASLKDQTERSKELKSFIDVLQMVVNEKLILQLVNNQTTSLEIKEIDKLIFKGRLFSIINEVTISNNLEINNDHLKSTEKYIDFLCNSLLTLHQNDVAIIKINIFMVSILKFGDDSCTRFFEQFMTRNHWRYFIDSYKGLKKFQQREYIKKLFTIYLNGTILRGTAAADDAKLLGLYDILSFVSECLDESIIEVVLLCGNKNLNKLMSLLVTRLDESRLDSVTMKILSTWGDENLIKKEPIAIQESRTHILLQILSQRKNTLFLKNLLKDPVFLNSITNRLSSFSNNVKALGVTLADYVCQLNGEEKIFKLTGDLDLYSHLLEGSIEIIQISTDPWDMIVTPHVEEVKEIETRLELVTIDSDDESDSEDDPSLPSKVKIPAPVYIKDLLRYITVDTKDKNAYEMRRTALLKGPTLLRQKAGVGNEVSFHSEDLITHLIALNNHYNDSDFESLKLNNMVATIVTNPNITFYMFNLLLTGDYSLQQRMIILSATSLAARELRGLKDDVITKSFTPKSFPTKMLPPALHQKYLNMEVGTKYIDTIQHNLQDSLMHEESSKAQDTILGNGKLVRISAKLKKEQAGIVSTNDHPIIPNFYQLVGRNFFFPLLNVWYEAEGIDIGHYTPVFVAHYIKTLTLLIHCAYPSSIQLKDMIREFLVLSKTIIAKVSLSELQVIESVVTGLLLIFDITDKEYLILNHNKEILFFRDWLHISWEQVIDSKIKSLCAGLLLKIQDLTQSFERTIMDQMNSIY</sequence>
<dbReference type="PANTHER" id="PTHR15830">
    <property type="entry name" value="TELOMERE LENGTH REGULATION PROTEIN TEL2 FAMILY MEMBER"/>
    <property type="match status" value="1"/>
</dbReference>
<dbReference type="OrthoDB" id="10258062at2759"/>
<dbReference type="GO" id="GO:0005829">
    <property type="term" value="C:cytosol"/>
    <property type="evidence" value="ECO:0007669"/>
    <property type="project" value="TreeGrafter"/>
</dbReference>
<dbReference type="GO" id="GO:0042162">
    <property type="term" value="F:telomeric DNA binding"/>
    <property type="evidence" value="ECO:0007669"/>
    <property type="project" value="TreeGrafter"/>
</dbReference>
<dbReference type="GeneID" id="73468862"/>
<dbReference type="AlphaFoldDB" id="A0A8J5QQ45"/>
<gene>
    <name evidence="2" type="ORF">J8A68_002061</name>
</gene>
<name>A0A8J5QQ45_9ASCO</name>
<evidence type="ECO:0000313" key="2">
    <source>
        <dbReference type="EMBL" id="KAG7664388.1"/>
    </source>
</evidence>
<dbReference type="GO" id="GO:0051083">
    <property type="term" value="P:'de novo' cotranslational protein folding"/>
    <property type="evidence" value="ECO:0007669"/>
    <property type="project" value="TreeGrafter"/>
</dbReference>
<dbReference type="Pfam" id="PF10193">
    <property type="entry name" value="Telomere_reg-2"/>
    <property type="match status" value="1"/>
</dbReference>
<dbReference type="RefSeq" id="XP_049264620.1">
    <property type="nucleotide sequence ID" value="XM_049405772.1"/>
</dbReference>
<dbReference type="EMBL" id="JAGSYN010000094">
    <property type="protein sequence ID" value="KAG7664388.1"/>
    <property type="molecule type" value="Genomic_DNA"/>
</dbReference>
<dbReference type="InterPro" id="IPR019337">
    <property type="entry name" value="Telomere_length_regulation_dom"/>
</dbReference>
<dbReference type="Proteomes" id="UP000694255">
    <property type="component" value="Unassembled WGS sequence"/>
</dbReference>
<evidence type="ECO:0000259" key="1">
    <source>
        <dbReference type="Pfam" id="PF10193"/>
    </source>
</evidence>
<dbReference type="InterPro" id="IPR051970">
    <property type="entry name" value="TEL2_Regulation"/>
</dbReference>
<keyword evidence="3" id="KW-1185">Reference proteome</keyword>
<dbReference type="GO" id="GO:0051879">
    <property type="term" value="F:Hsp90 protein binding"/>
    <property type="evidence" value="ECO:0007669"/>
    <property type="project" value="TreeGrafter"/>
</dbReference>
<organism evidence="2 3">
    <name type="scientific">[Candida] subhashii</name>
    <dbReference type="NCBI Taxonomy" id="561895"/>
    <lineage>
        <taxon>Eukaryota</taxon>
        <taxon>Fungi</taxon>
        <taxon>Dikarya</taxon>
        <taxon>Ascomycota</taxon>
        <taxon>Saccharomycotina</taxon>
        <taxon>Pichiomycetes</taxon>
        <taxon>Debaryomycetaceae</taxon>
        <taxon>Spathaspora</taxon>
    </lineage>
</organism>
<protein>
    <submittedName>
        <fullName evidence="2">TEL2</fullName>
    </submittedName>
</protein>
<accession>A0A8J5QQ45</accession>
<proteinExistence type="predicted"/>
<dbReference type="PANTHER" id="PTHR15830:SF10">
    <property type="entry name" value="TELOMERE LENGTH REGULATION PROTEIN TEL2 HOMOLOG"/>
    <property type="match status" value="1"/>
</dbReference>
<comment type="caution">
    <text evidence="2">The sequence shown here is derived from an EMBL/GenBank/DDBJ whole genome shotgun (WGS) entry which is preliminary data.</text>
</comment>